<accession>A0A9X1VI94</accession>
<sequence length="154" mass="16906">MKISEIKQALAEVEAVNFRLPSGEYLPSHFHVTEVGLVSKHFIDCGGVERRETVANFQLWEAGDYDHRLAPLKFLHILELSQRILGTEDLEIEVEYQQTTIGKFGLTREGNDFVLTQKQTACLAQDACGIPAAQLFALPQLQTAGGCTPGGGCC</sequence>
<dbReference type="AlphaFoldDB" id="A0A9X1VI94"/>
<dbReference type="Pfam" id="PF20001">
    <property type="entry name" value="DUF6428"/>
    <property type="match status" value="1"/>
</dbReference>
<dbReference type="Proteomes" id="UP001139193">
    <property type="component" value="Unassembled WGS sequence"/>
</dbReference>
<dbReference type="RefSeq" id="WP_241937888.1">
    <property type="nucleotide sequence ID" value="NZ_JALBGC010000006.1"/>
</dbReference>
<organism evidence="1 2">
    <name type="scientific">Hymenobacter cyanobacteriorum</name>
    <dbReference type="NCBI Taxonomy" id="2926463"/>
    <lineage>
        <taxon>Bacteria</taxon>
        <taxon>Pseudomonadati</taxon>
        <taxon>Bacteroidota</taxon>
        <taxon>Cytophagia</taxon>
        <taxon>Cytophagales</taxon>
        <taxon>Hymenobacteraceae</taxon>
        <taxon>Hymenobacter</taxon>
    </lineage>
</organism>
<dbReference type="EMBL" id="JALBGC010000006">
    <property type="protein sequence ID" value="MCI1189674.1"/>
    <property type="molecule type" value="Genomic_DNA"/>
</dbReference>
<name>A0A9X1VI94_9BACT</name>
<comment type="caution">
    <text evidence="1">The sequence shown here is derived from an EMBL/GenBank/DDBJ whole genome shotgun (WGS) entry which is preliminary data.</text>
</comment>
<reference evidence="1" key="1">
    <citation type="submission" date="2022-03" db="EMBL/GenBank/DDBJ databases">
        <title>Bacterial whole genome sequence for Hymenobacter sp. DH14.</title>
        <authorList>
            <person name="Le V."/>
        </authorList>
    </citation>
    <scope>NUCLEOTIDE SEQUENCE</scope>
    <source>
        <strain evidence="1">DH14</strain>
    </source>
</reference>
<evidence type="ECO:0000313" key="1">
    <source>
        <dbReference type="EMBL" id="MCI1189674.1"/>
    </source>
</evidence>
<gene>
    <name evidence="1" type="ORF">MON38_19810</name>
</gene>
<protein>
    <submittedName>
        <fullName evidence="1">DUF6428 family protein</fullName>
    </submittedName>
</protein>
<keyword evidence="2" id="KW-1185">Reference proteome</keyword>
<dbReference type="InterPro" id="IPR045534">
    <property type="entry name" value="DUF6428"/>
</dbReference>
<evidence type="ECO:0000313" key="2">
    <source>
        <dbReference type="Proteomes" id="UP001139193"/>
    </source>
</evidence>
<proteinExistence type="predicted"/>